<sequence length="31" mass="3822">MPDKCNRCFCHYKKSDYFVKDKEQGCPDWFC</sequence>
<dbReference type="EMBL" id="GGEC01085071">
    <property type="protein sequence ID" value="MBX65555.1"/>
    <property type="molecule type" value="Transcribed_RNA"/>
</dbReference>
<name>A0A2P2QF36_RHIMU</name>
<organism evidence="1">
    <name type="scientific">Rhizophora mucronata</name>
    <name type="common">Asiatic mangrove</name>
    <dbReference type="NCBI Taxonomy" id="61149"/>
    <lineage>
        <taxon>Eukaryota</taxon>
        <taxon>Viridiplantae</taxon>
        <taxon>Streptophyta</taxon>
        <taxon>Embryophyta</taxon>
        <taxon>Tracheophyta</taxon>
        <taxon>Spermatophyta</taxon>
        <taxon>Magnoliopsida</taxon>
        <taxon>eudicotyledons</taxon>
        <taxon>Gunneridae</taxon>
        <taxon>Pentapetalae</taxon>
        <taxon>rosids</taxon>
        <taxon>fabids</taxon>
        <taxon>Malpighiales</taxon>
        <taxon>Rhizophoraceae</taxon>
        <taxon>Rhizophora</taxon>
    </lineage>
</organism>
<protein>
    <submittedName>
        <fullName evidence="1">Uncharacterized protein</fullName>
    </submittedName>
</protein>
<dbReference type="AlphaFoldDB" id="A0A2P2QF36"/>
<evidence type="ECO:0000313" key="1">
    <source>
        <dbReference type="EMBL" id="MBX65555.1"/>
    </source>
</evidence>
<accession>A0A2P2QF36</accession>
<proteinExistence type="predicted"/>
<reference evidence="1" key="1">
    <citation type="submission" date="2018-02" db="EMBL/GenBank/DDBJ databases">
        <title>Rhizophora mucronata_Transcriptome.</title>
        <authorList>
            <person name="Meera S.P."/>
            <person name="Sreeshan A."/>
            <person name="Augustine A."/>
        </authorList>
    </citation>
    <scope>NUCLEOTIDE SEQUENCE</scope>
    <source>
        <tissue evidence="1">Leaf</tissue>
    </source>
</reference>